<accession>A0A7Y4NTJ1</accession>
<dbReference type="OrthoDB" id="9788332at2"/>
<dbReference type="EMBL" id="JABFJV010000193">
    <property type="protein sequence ID" value="NOK36935.1"/>
    <property type="molecule type" value="Genomic_DNA"/>
</dbReference>
<protein>
    <submittedName>
        <fullName evidence="2">DUF2141 domain-containing protein</fullName>
    </submittedName>
</protein>
<proteinExistence type="predicted"/>
<dbReference type="RefSeq" id="WP_158617142.1">
    <property type="nucleotide sequence ID" value="NZ_JABFJV010000193.1"/>
</dbReference>
<evidence type="ECO:0000256" key="1">
    <source>
        <dbReference type="SAM" id="SignalP"/>
    </source>
</evidence>
<keyword evidence="3" id="KW-1185">Reference proteome</keyword>
<keyword evidence="1" id="KW-0732">Signal</keyword>
<dbReference type="Pfam" id="PF09912">
    <property type="entry name" value="DUF2141"/>
    <property type="match status" value="1"/>
</dbReference>
<feature type="signal peptide" evidence="1">
    <location>
        <begin position="1"/>
        <end position="18"/>
    </location>
</feature>
<evidence type="ECO:0000313" key="3">
    <source>
        <dbReference type="Proteomes" id="UP000563426"/>
    </source>
</evidence>
<dbReference type="InterPro" id="IPR018673">
    <property type="entry name" value="DUF2141"/>
</dbReference>
<comment type="caution">
    <text evidence="2">The sequence shown here is derived from an EMBL/GenBank/DDBJ whole genome shotgun (WGS) entry which is preliminary data.</text>
</comment>
<reference evidence="2 3" key="1">
    <citation type="submission" date="2020-05" db="EMBL/GenBank/DDBJ databases">
        <authorList>
            <person name="Whitworth D."/>
        </authorList>
    </citation>
    <scope>NUCLEOTIDE SEQUENCE [LARGE SCALE GENOMIC DNA]</scope>
    <source>
        <strain evidence="2 3">AB043B</strain>
    </source>
</reference>
<name>A0A7Y4NTJ1_9BACT</name>
<evidence type="ECO:0000313" key="2">
    <source>
        <dbReference type="EMBL" id="NOK36935.1"/>
    </source>
</evidence>
<sequence length="136" mass="14351">MKPLFAASLLLLAANAHAATLTLDIQGLTKKTGHVLIAVHADEASFNDKGKPAAVRTVEVKDAKVTVTIPDLAPGTYAVSLFHDANDNNKLDTNFIGIPKEGYGFSNNVGARGKPKFDEAKFTLAADGTVLTLTVF</sequence>
<organism evidence="2 3">
    <name type="scientific">Corallococcus exercitus</name>
    <dbReference type="NCBI Taxonomy" id="2316736"/>
    <lineage>
        <taxon>Bacteria</taxon>
        <taxon>Pseudomonadati</taxon>
        <taxon>Myxococcota</taxon>
        <taxon>Myxococcia</taxon>
        <taxon>Myxococcales</taxon>
        <taxon>Cystobacterineae</taxon>
        <taxon>Myxococcaceae</taxon>
        <taxon>Corallococcus</taxon>
    </lineage>
</organism>
<feature type="chain" id="PRO_5030614765" evidence="1">
    <location>
        <begin position="19"/>
        <end position="136"/>
    </location>
</feature>
<dbReference type="AlphaFoldDB" id="A0A7Y4NTJ1"/>
<gene>
    <name evidence="2" type="ORF">HMI49_27375</name>
</gene>
<dbReference type="Proteomes" id="UP000563426">
    <property type="component" value="Unassembled WGS sequence"/>
</dbReference>